<feature type="transmembrane region" description="Helical" evidence="1">
    <location>
        <begin position="61"/>
        <end position="81"/>
    </location>
</feature>
<evidence type="ECO:0000256" key="1">
    <source>
        <dbReference type="SAM" id="Phobius"/>
    </source>
</evidence>
<keyword evidence="5" id="KW-1185">Reference proteome</keyword>
<accession>A0A4P9XNH0</accession>
<keyword evidence="1" id="KW-0472">Membrane</keyword>
<evidence type="ECO:0000313" key="5">
    <source>
        <dbReference type="Proteomes" id="UP000271241"/>
    </source>
</evidence>
<evidence type="ECO:0000313" key="4">
    <source>
        <dbReference type="EMBL" id="RKP07498.1"/>
    </source>
</evidence>
<gene>
    <name evidence="4" type="ORF">THASP1DRAFT_34890</name>
</gene>
<protein>
    <submittedName>
        <fullName evidence="4">NADH-ubiquinone oxidoreductase complex I, 21 kDa subunit-domain-containing protein</fullName>
    </submittedName>
</protein>
<sequence>MPEQQIANTPYPVIDTDPTFSRVVRSFRLSDYAAWGASIAAFPGGLMFLERLNPMNTAKSMTPALRVATLLGFCGGFLLAYQRTSLRYWGWTENEREATQYRKDMEQLAREGKSEHDGAMLSEHMQTMAAGNSQYSALRFDALPWFNFSKHKYHGQNGEHYR</sequence>
<feature type="domain" description="NADH-ubiquinone oxidoreductase 21kDa subunit C-terminal fungi" evidence="3">
    <location>
        <begin position="103"/>
        <end position="161"/>
    </location>
</feature>
<feature type="transmembrane region" description="Helical" evidence="1">
    <location>
        <begin position="32"/>
        <end position="49"/>
    </location>
</feature>
<keyword evidence="4" id="KW-0830">Ubiquinone</keyword>
<evidence type="ECO:0000259" key="2">
    <source>
        <dbReference type="Pfam" id="PF10785"/>
    </source>
</evidence>
<dbReference type="Proteomes" id="UP000271241">
    <property type="component" value="Unassembled WGS sequence"/>
</dbReference>
<dbReference type="InterPro" id="IPR024549">
    <property type="entry name" value="NADH-UbQ_OxRdtase_su21_C_fun"/>
</dbReference>
<dbReference type="PANTHER" id="PTHR34062">
    <property type="entry name" value="OXIDOREDUCTASE 21 KDA SUBUNIT, PUTATIVE (AFU_ORTHOLOGUE AFUA_4G04750)-RELATED"/>
    <property type="match status" value="1"/>
</dbReference>
<name>A0A4P9XNH0_9FUNG</name>
<dbReference type="InterPro" id="IPR019721">
    <property type="entry name" value="NADH-UbQ_OxRdtase_su21_N"/>
</dbReference>
<organism evidence="4 5">
    <name type="scientific">Thamnocephalis sphaerospora</name>
    <dbReference type="NCBI Taxonomy" id="78915"/>
    <lineage>
        <taxon>Eukaryota</taxon>
        <taxon>Fungi</taxon>
        <taxon>Fungi incertae sedis</taxon>
        <taxon>Zoopagomycota</taxon>
        <taxon>Zoopagomycotina</taxon>
        <taxon>Zoopagomycetes</taxon>
        <taxon>Zoopagales</taxon>
        <taxon>Sigmoideomycetaceae</taxon>
        <taxon>Thamnocephalis</taxon>
    </lineage>
</organism>
<dbReference type="EMBL" id="KZ992710">
    <property type="protein sequence ID" value="RKP07498.1"/>
    <property type="molecule type" value="Genomic_DNA"/>
</dbReference>
<dbReference type="AlphaFoldDB" id="A0A4P9XNH0"/>
<dbReference type="Pfam" id="PF12853">
    <property type="entry name" value="NADH_u_ox_C"/>
    <property type="match status" value="1"/>
</dbReference>
<dbReference type="OrthoDB" id="196140at2759"/>
<dbReference type="STRING" id="78915.A0A4P9XNH0"/>
<evidence type="ECO:0000259" key="3">
    <source>
        <dbReference type="Pfam" id="PF12853"/>
    </source>
</evidence>
<dbReference type="InterPro" id="IPR053229">
    <property type="entry name" value="NADH-Q_oxidrdct_subunit"/>
</dbReference>
<dbReference type="Pfam" id="PF10785">
    <property type="entry name" value="NADH-u_ox-rdase"/>
    <property type="match status" value="1"/>
</dbReference>
<proteinExistence type="predicted"/>
<keyword evidence="1" id="KW-1133">Transmembrane helix</keyword>
<feature type="domain" description="NADH-ubiquinone oxidoreductase 21kDa subunit N-terminal" evidence="2">
    <location>
        <begin position="8"/>
        <end position="93"/>
    </location>
</feature>
<keyword evidence="1" id="KW-0812">Transmembrane</keyword>
<reference evidence="5" key="1">
    <citation type="journal article" date="2018" name="Nat. Microbiol.">
        <title>Leveraging single-cell genomics to expand the fungal tree of life.</title>
        <authorList>
            <person name="Ahrendt S.R."/>
            <person name="Quandt C.A."/>
            <person name="Ciobanu D."/>
            <person name="Clum A."/>
            <person name="Salamov A."/>
            <person name="Andreopoulos B."/>
            <person name="Cheng J.F."/>
            <person name="Woyke T."/>
            <person name="Pelin A."/>
            <person name="Henrissat B."/>
            <person name="Reynolds N.K."/>
            <person name="Benny G.L."/>
            <person name="Smith M.E."/>
            <person name="James T.Y."/>
            <person name="Grigoriev I.V."/>
        </authorList>
    </citation>
    <scope>NUCLEOTIDE SEQUENCE [LARGE SCALE GENOMIC DNA]</scope>
    <source>
        <strain evidence="5">RSA 1356</strain>
    </source>
</reference>
<dbReference type="PANTHER" id="PTHR34062:SF1">
    <property type="entry name" value="NADH-UBIQUINONE OXIDOREDUCTASE 21KDA SUBUNIT N-TERMINAL DOMAIN-CONTAINING PROTEIN"/>
    <property type="match status" value="1"/>
</dbReference>